<dbReference type="AlphaFoldDB" id="A0A6U3SRN5"/>
<name>A0A6U3SRN5_9STRA</name>
<organism evidence="2">
    <name type="scientific">Octactis speculum</name>
    <dbReference type="NCBI Taxonomy" id="3111310"/>
    <lineage>
        <taxon>Eukaryota</taxon>
        <taxon>Sar</taxon>
        <taxon>Stramenopiles</taxon>
        <taxon>Ochrophyta</taxon>
        <taxon>Dictyochophyceae</taxon>
        <taxon>Dictyochales</taxon>
        <taxon>Dictyochaceae</taxon>
        <taxon>Octactis</taxon>
    </lineage>
</organism>
<gene>
    <name evidence="1" type="ORF">DSPE1174_LOCUS12058</name>
    <name evidence="2" type="ORF">DSPE1174_LOCUS12059</name>
</gene>
<evidence type="ECO:0000313" key="2">
    <source>
        <dbReference type="EMBL" id="CAD9414911.1"/>
    </source>
</evidence>
<protein>
    <submittedName>
        <fullName evidence="2">Uncharacterized protein</fullName>
    </submittedName>
</protein>
<evidence type="ECO:0000313" key="1">
    <source>
        <dbReference type="EMBL" id="CAD9414909.1"/>
    </source>
</evidence>
<dbReference type="EMBL" id="HBGS01023731">
    <property type="protein sequence ID" value="CAD9414911.1"/>
    <property type="molecule type" value="Transcribed_RNA"/>
</dbReference>
<reference evidence="2" key="1">
    <citation type="submission" date="2021-01" db="EMBL/GenBank/DDBJ databases">
        <authorList>
            <person name="Corre E."/>
            <person name="Pelletier E."/>
            <person name="Niang G."/>
            <person name="Scheremetjew M."/>
            <person name="Finn R."/>
            <person name="Kale V."/>
            <person name="Holt S."/>
            <person name="Cochrane G."/>
            <person name="Meng A."/>
            <person name="Brown T."/>
            <person name="Cohen L."/>
        </authorList>
    </citation>
    <scope>NUCLEOTIDE SEQUENCE</scope>
    <source>
        <strain evidence="2">CCMP1381</strain>
    </source>
</reference>
<sequence length="127" mass="14353">MTRQLAGILWRCSQKSKLEQDTLANDPGLLLSTAKANLASMDHVLIYENKESIPDYLRCAFGCLVPVSLPDELYNSRGNKKKDSHVALDVTQEIGAHNALDKELYDFAEQLYKKSRCATYQHKHSVQ</sequence>
<dbReference type="InterPro" id="IPR027417">
    <property type="entry name" value="P-loop_NTPase"/>
</dbReference>
<accession>A0A6U3SRN5</accession>
<dbReference type="Gene3D" id="3.40.50.300">
    <property type="entry name" value="P-loop containing nucleotide triphosphate hydrolases"/>
    <property type="match status" value="1"/>
</dbReference>
<dbReference type="EMBL" id="HBGS01023730">
    <property type="protein sequence ID" value="CAD9414909.1"/>
    <property type="molecule type" value="Transcribed_RNA"/>
</dbReference>
<proteinExistence type="predicted"/>